<keyword evidence="2" id="KW-1185">Reference proteome</keyword>
<sequence length="186" mass="19939">MAILASTASAASNVLVRSPRSRPQDTWARTKGVAAQRPGWSQIYPSPREVRGYALAQQATCLKTAVLDGEISLYVDAEDWNMAGRSVKARAIACASGGPAFSRLICGKPYASLATTTSTELLDIRTIVAACVWGITVCGTPAFKTPLGENDGMEMSLPRTSTRRRFVSVRKPSQLVGGERPRPVAR</sequence>
<name>A0ACB8RKC5_9AGAM</name>
<gene>
    <name evidence="1" type="ORF">FA95DRAFT_225265</name>
</gene>
<reference evidence="1" key="2">
    <citation type="journal article" date="2022" name="New Phytol.">
        <title>Evolutionary transition to the ectomycorrhizal habit in the genomes of a hyperdiverse lineage of mushroom-forming fungi.</title>
        <authorList>
            <person name="Looney B."/>
            <person name="Miyauchi S."/>
            <person name="Morin E."/>
            <person name="Drula E."/>
            <person name="Courty P.E."/>
            <person name="Kohler A."/>
            <person name="Kuo A."/>
            <person name="LaButti K."/>
            <person name="Pangilinan J."/>
            <person name="Lipzen A."/>
            <person name="Riley R."/>
            <person name="Andreopoulos W."/>
            <person name="He G."/>
            <person name="Johnson J."/>
            <person name="Nolan M."/>
            <person name="Tritt A."/>
            <person name="Barry K.W."/>
            <person name="Grigoriev I.V."/>
            <person name="Nagy L.G."/>
            <person name="Hibbett D."/>
            <person name="Henrissat B."/>
            <person name="Matheny P.B."/>
            <person name="Labbe J."/>
            <person name="Martin F.M."/>
        </authorList>
    </citation>
    <scope>NUCLEOTIDE SEQUENCE</scope>
    <source>
        <strain evidence="1">FP105234-sp</strain>
    </source>
</reference>
<evidence type="ECO:0000313" key="2">
    <source>
        <dbReference type="Proteomes" id="UP000814033"/>
    </source>
</evidence>
<proteinExistence type="predicted"/>
<comment type="caution">
    <text evidence="1">The sequence shown here is derived from an EMBL/GenBank/DDBJ whole genome shotgun (WGS) entry which is preliminary data.</text>
</comment>
<dbReference type="Proteomes" id="UP000814033">
    <property type="component" value="Unassembled WGS sequence"/>
</dbReference>
<protein>
    <submittedName>
        <fullName evidence="1">Uncharacterized protein</fullName>
    </submittedName>
</protein>
<organism evidence="1 2">
    <name type="scientific">Auriscalpium vulgare</name>
    <dbReference type="NCBI Taxonomy" id="40419"/>
    <lineage>
        <taxon>Eukaryota</taxon>
        <taxon>Fungi</taxon>
        <taxon>Dikarya</taxon>
        <taxon>Basidiomycota</taxon>
        <taxon>Agaricomycotina</taxon>
        <taxon>Agaricomycetes</taxon>
        <taxon>Russulales</taxon>
        <taxon>Auriscalpiaceae</taxon>
        <taxon>Auriscalpium</taxon>
    </lineage>
</organism>
<reference evidence="1" key="1">
    <citation type="submission" date="2021-02" db="EMBL/GenBank/DDBJ databases">
        <authorList>
            <consortium name="DOE Joint Genome Institute"/>
            <person name="Ahrendt S."/>
            <person name="Looney B.P."/>
            <person name="Miyauchi S."/>
            <person name="Morin E."/>
            <person name="Drula E."/>
            <person name="Courty P.E."/>
            <person name="Chicoki N."/>
            <person name="Fauchery L."/>
            <person name="Kohler A."/>
            <person name="Kuo A."/>
            <person name="Labutti K."/>
            <person name="Pangilinan J."/>
            <person name="Lipzen A."/>
            <person name="Riley R."/>
            <person name="Andreopoulos W."/>
            <person name="He G."/>
            <person name="Johnson J."/>
            <person name="Barry K.W."/>
            <person name="Grigoriev I.V."/>
            <person name="Nagy L."/>
            <person name="Hibbett D."/>
            <person name="Henrissat B."/>
            <person name="Matheny P.B."/>
            <person name="Labbe J."/>
            <person name="Martin F."/>
        </authorList>
    </citation>
    <scope>NUCLEOTIDE SEQUENCE</scope>
    <source>
        <strain evidence="1">FP105234-sp</strain>
    </source>
</reference>
<accession>A0ACB8RKC5</accession>
<evidence type="ECO:0000313" key="1">
    <source>
        <dbReference type="EMBL" id="KAI0044694.1"/>
    </source>
</evidence>
<dbReference type="EMBL" id="MU275974">
    <property type="protein sequence ID" value="KAI0044694.1"/>
    <property type="molecule type" value="Genomic_DNA"/>
</dbReference>